<keyword evidence="8" id="KW-1185">Reference proteome</keyword>
<organism evidence="7 8">
    <name type="scientific">Puccinia triticina</name>
    <dbReference type="NCBI Taxonomy" id="208348"/>
    <lineage>
        <taxon>Eukaryota</taxon>
        <taxon>Fungi</taxon>
        <taxon>Dikarya</taxon>
        <taxon>Basidiomycota</taxon>
        <taxon>Pucciniomycotina</taxon>
        <taxon>Pucciniomycetes</taxon>
        <taxon>Pucciniales</taxon>
        <taxon>Pucciniaceae</taxon>
        <taxon>Puccinia</taxon>
    </lineage>
</organism>
<evidence type="ECO:0000256" key="2">
    <source>
        <dbReference type="ARBA" id="ARBA00023004"/>
    </source>
</evidence>
<evidence type="ECO:0000259" key="6">
    <source>
        <dbReference type="Pfam" id="PF00694"/>
    </source>
</evidence>
<dbReference type="RefSeq" id="XP_053028256.1">
    <property type="nucleotide sequence ID" value="XM_053164272.1"/>
</dbReference>
<dbReference type="GeneID" id="77805167"/>
<keyword evidence="1" id="KW-0479">Metal-binding</keyword>
<sequence length="230" mass="25317">MKGKLVADGVMFYVAAASSVVQAEAELAGIWAKDPTRRMWPLHRAWHRPAQDEVGISATKRNYKGRMGHPLAHTYLTSCAVVAASAVAGKPKTVVMENYDRLFAETVRHLYPSPSTGTLPAPTDTARAQQSRMTKTGVILVVGHKFGTGSSRKQAAMALRNARISLVIAATIGKIRKRTQSLYFCYSVVSAAMLDPVNVAETSWMLYGCGSRHYCWMGALEVRWVDNWRS</sequence>
<dbReference type="Gene3D" id="3.30.499.10">
    <property type="entry name" value="Aconitase, domain 3"/>
    <property type="match status" value="1"/>
</dbReference>
<keyword evidence="3" id="KW-0411">Iron-sulfur</keyword>
<evidence type="ECO:0000313" key="8">
    <source>
        <dbReference type="Proteomes" id="UP001164743"/>
    </source>
</evidence>
<feature type="domain" description="Aconitase A/isopropylmalate dehydratase small subunit swivel" evidence="6">
    <location>
        <begin position="134"/>
        <end position="175"/>
    </location>
</feature>
<dbReference type="InterPro" id="IPR000573">
    <property type="entry name" value="AconitaseA/IPMdHydase_ssu_swvl"/>
</dbReference>
<dbReference type="Pfam" id="PF00330">
    <property type="entry name" value="Aconitase"/>
    <property type="match status" value="1"/>
</dbReference>
<dbReference type="SUPFAM" id="SSF52016">
    <property type="entry name" value="LeuD/IlvD-like"/>
    <property type="match status" value="1"/>
</dbReference>
<protein>
    <recommendedName>
        <fullName evidence="9">Aconitase A/isopropylmalate dehydratase small subunit swivel domain-containing protein</fullName>
    </recommendedName>
</protein>
<feature type="domain" description="Aconitase/3-isopropylmalate dehydratase large subunit alpha/beta/alpha" evidence="5">
    <location>
        <begin position="46"/>
        <end position="89"/>
    </location>
</feature>
<dbReference type="Pfam" id="PF00694">
    <property type="entry name" value="Aconitase_C"/>
    <property type="match status" value="1"/>
</dbReference>
<evidence type="ECO:0000256" key="1">
    <source>
        <dbReference type="ARBA" id="ARBA00022723"/>
    </source>
</evidence>
<dbReference type="InterPro" id="IPR050067">
    <property type="entry name" value="IPM_dehydratase_rel_enz"/>
</dbReference>
<reference evidence="7" key="1">
    <citation type="submission" date="2022-10" db="EMBL/GenBank/DDBJ databases">
        <title>Puccinia triticina Genome sequencing and assembly.</title>
        <authorList>
            <person name="Li C."/>
        </authorList>
    </citation>
    <scope>NUCLEOTIDE SEQUENCE</scope>
    <source>
        <strain evidence="7">Pt15</strain>
    </source>
</reference>
<evidence type="ECO:0000313" key="7">
    <source>
        <dbReference type="EMBL" id="WAQ92701.1"/>
    </source>
</evidence>
<dbReference type="InterPro" id="IPR015931">
    <property type="entry name" value="Acnase/IPM_dHydase_lsu_aba_1/3"/>
</dbReference>
<dbReference type="Gene3D" id="3.20.19.10">
    <property type="entry name" value="Aconitase, domain 4"/>
    <property type="match status" value="1"/>
</dbReference>
<gene>
    <name evidence="7" type="ORF">PtA15_17A183</name>
</gene>
<dbReference type="PANTHER" id="PTHR43822:SF2">
    <property type="entry name" value="HOMOACONITASE, MITOCHONDRIAL"/>
    <property type="match status" value="1"/>
</dbReference>
<keyword evidence="4" id="KW-0456">Lyase</keyword>
<dbReference type="SUPFAM" id="SSF53732">
    <property type="entry name" value="Aconitase iron-sulfur domain"/>
    <property type="match status" value="1"/>
</dbReference>
<dbReference type="EMBL" id="CP110437">
    <property type="protein sequence ID" value="WAQ92701.1"/>
    <property type="molecule type" value="Genomic_DNA"/>
</dbReference>
<proteinExistence type="predicted"/>
<accession>A0ABY7D5Q1</accession>
<evidence type="ECO:0000259" key="5">
    <source>
        <dbReference type="Pfam" id="PF00330"/>
    </source>
</evidence>
<name>A0ABY7D5Q1_9BASI</name>
<dbReference type="InterPro" id="IPR001030">
    <property type="entry name" value="Acoase/IPM_deHydtase_lsu_aba"/>
</dbReference>
<dbReference type="InterPro" id="IPR036008">
    <property type="entry name" value="Aconitase_4Fe-4S_dom"/>
</dbReference>
<keyword evidence="2" id="KW-0408">Iron</keyword>
<dbReference type="Proteomes" id="UP001164743">
    <property type="component" value="Chromosome 17A"/>
</dbReference>
<dbReference type="PANTHER" id="PTHR43822">
    <property type="entry name" value="HOMOACONITASE, MITOCHONDRIAL-RELATED"/>
    <property type="match status" value="1"/>
</dbReference>
<evidence type="ECO:0008006" key="9">
    <source>
        <dbReference type="Google" id="ProtNLM"/>
    </source>
</evidence>
<evidence type="ECO:0000256" key="4">
    <source>
        <dbReference type="ARBA" id="ARBA00023239"/>
    </source>
</evidence>
<dbReference type="InterPro" id="IPR015928">
    <property type="entry name" value="Aconitase/3IPM_dehydase_swvl"/>
</dbReference>
<evidence type="ECO:0000256" key="3">
    <source>
        <dbReference type="ARBA" id="ARBA00023014"/>
    </source>
</evidence>